<accession>A0A6J6EFJ9</accession>
<evidence type="ECO:0000256" key="2">
    <source>
        <dbReference type="ARBA" id="ARBA00012758"/>
    </source>
</evidence>
<protein>
    <recommendedName>
        <fullName evidence="2">beta-fructofuranosidase</fullName>
        <ecNumber evidence="2">3.2.1.26</ecNumber>
    </recommendedName>
</protein>
<dbReference type="InterPro" id="IPR023296">
    <property type="entry name" value="Glyco_hydro_beta-prop_sf"/>
</dbReference>
<feature type="domain" description="Glycosyl hydrolase family 32 N-terminal" evidence="5">
    <location>
        <begin position="41"/>
        <end position="292"/>
    </location>
</feature>
<keyword evidence="3" id="KW-0378">Hydrolase</keyword>
<evidence type="ECO:0000256" key="1">
    <source>
        <dbReference type="ARBA" id="ARBA00009902"/>
    </source>
</evidence>
<dbReference type="InterPro" id="IPR013148">
    <property type="entry name" value="Glyco_hydro_32_N"/>
</dbReference>
<reference evidence="7" key="1">
    <citation type="submission" date="2020-05" db="EMBL/GenBank/DDBJ databases">
        <authorList>
            <person name="Chiriac C."/>
            <person name="Salcher M."/>
            <person name="Ghai R."/>
            <person name="Kavagutti S V."/>
        </authorList>
    </citation>
    <scope>NUCLEOTIDE SEQUENCE</scope>
</reference>
<dbReference type="SUPFAM" id="SSF75005">
    <property type="entry name" value="Arabinanase/levansucrase/invertase"/>
    <property type="match status" value="1"/>
</dbReference>
<evidence type="ECO:0000256" key="4">
    <source>
        <dbReference type="ARBA" id="ARBA00023295"/>
    </source>
</evidence>
<dbReference type="EC" id="3.2.1.26" evidence="2"/>
<organism evidence="7">
    <name type="scientific">freshwater metagenome</name>
    <dbReference type="NCBI Taxonomy" id="449393"/>
    <lineage>
        <taxon>unclassified sequences</taxon>
        <taxon>metagenomes</taxon>
        <taxon>ecological metagenomes</taxon>
    </lineage>
</organism>
<proteinExistence type="inferred from homology"/>
<dbReference type="Gene3D" id="2.115.10.20">
    <property type="entry name" value="Glycosyl hydrolase domain, family 43"/>
    <property type="match status" value="1"/>
</dbReference>
<dbReference type="AlphaFoldDB" id="A0A6J6EFJ9"/>
<dbReference type="CDD" id="cd18609">
    <property type="entry name" value="GH32-like"/>
    <property type="match status" value="1"/>
</dbReference>
<evidence type="ECO:0000256" key="3">
    <source>
        <dbReference type="ARBA" id="ARBA00022801"/>
    </source>
</evidence>
<dbReference type="InterPro" id="IPR051214">
    <property type="entry name" value="GH32_Enzymes"/>
</dbReference>
<dbReference type="GO" id="GO:0004564">
    <property type="term" value="F:beta-fructofuranosidase activity"/>
    <property type="evidence" value="ECO:0007669"/>
    <property type="project" value="UniProtKB-EC"/>
</dbReference>
<keyword evidence="4" id="KW-0326">Glycosidase</keyword>
<evidence type="ECO:0000313" key="7">
    <source>
        <dbReference type="EMBL" id="CAB4574656.1"/>
    </source>
</evidence>
<dbReference type="InterPro" id="IPR001362">
    <property type="entry name" value="Glyco_hydro_32"/>
</dbReference>
<dbReference type="SMART" id="SM00640">
    <property type="entry name" value="Glyco_32"/>
    <property type="match status" value="1"/>
</dbReference>
<dbReference type="EMBL" id="CAEZST010000017">
    <property type="protein sequence ID" value="CAB4549580.1"/>
    <property type="molecule type" value="Genomic_DNA"/>
</dbReference>
<evidence type="ECO:0000313" key="6">
    <source>
        <dbReference type="EMBL" id="CAB4549580.1"/>
    </source>
</evidence>
<evidence type="ECO:0000259" key="5">
    <source>
        <dbReference type="Pfam" id="PF00251"/>
    </source>
</evidence>
<dbReference type="Pfam" id="PF00251">
    <property type="entry name" value="Glyco_hydro_32N"/>
    <property type="match status" value="1"/>
</dbReference>
<dbReference type="PANTHER" id="PTHR43101:SF1">
    <property type="entry name" value="BETA-FRUCTOSIDASE"/>
    <property type="match status" value="1"/>
</dbReference>
<dbReference type="GO" id="GO:0005975">
    <property type="term" value="P:carbohydrate metabolic process"/>
    <property type="evidence" value="ECO:0007669"/>
    <property type="project" value="InterPro"/>
</dbReference>
<dbReference type="EMBL" id="CAEZTO010000017">
    <property type="protein sequence ID" value="CAB4574656.1"/>
    <property type="molecule type" value="Genomic_DNA"/>
</dbReference>
<gene>
    <name evidence="6" type="ORF">UFOPK1503_00938</name>
    <name evidence="7" type="ORF">UFOPK1693_00952</name>
</gene>
<comment type="similarity">
    <text evidence="1">Belongs to the glycosyl hydrolase 32 family.</text>
</comment>
<sequence>MALRLADRWIWDSWYVWDGDTCHAFYLCASRGLVDPNRRHRYTNVGHAVSKDLTNWTVLPDALSPSDSPAFDSWTTWTGSTVKGDDGKWYMYYTGTSREDGGDVQSIGLAISDDLVTWQKTSKEALVRADSTWYEKLGQTNWPDEAWRDPWVYKSAQDNLWHMLVTARAKGEGRIKGVVGHATSKDMLNWNVVEPLSQPDQGFAQLEVFQYAEVDGVPLLIFCCGWRELDTSMLSAVGETDATYSLVCNKDLTDLDFRKAKPFLSNPVYAGRLVQNTKGEWFLLGFINLVDGEFVGEISDPIPVTATPQDGLIPRV</sequence>
<dbReference type="PANTHER" id="PTHR43101">
    <property type="entry name" value="BETA-FRUCTOSIDASE"/>
    <property type="match status" value="1"/>
</dbReference>
<name>A0A6J6EFJ9_9ZZZZ</name>